<feature type="region of interest" description="Disordered" evidence="1">
    <location>
        <begin position="168"/>
        <end position="192"/>
    </location>
</feature>
<accession>A0A9W8LTL0</accession>
<evidence type="ECO:0000256" key="1">
    <source>
        <dbReference type="SAM" id="MobiDB-lite"/>
    </source>
</evidence>
<dbReference type="EMBL" id="JANBUO010000513">
    <property type="protein sequence ID" value="KAJ2803533.1"/>
    <property type="molecule type" value="Genomic_DNA"/>
</dbReference>
<sequence length="1252" mass="137612">MPEDSSGNADHSAVFRSIWKGSDRTAGAQGQLRMETLTHMLGHLTWRELGLLLVRLSQPLEAEPLSPDTKHRLPWIRSLVALAGTIAYMQMAKKFASDSPVTPVNSAFVTTVFADMTAATLYVQQKATGAYSEIVYHVFKAIAVVLAAHETDEPPRFAADAVLSGLLGGTSEGPPKRRRTASNDSSGLKSLPREPNGFLQLLGDTLHDTAHSSAYKHIVRILRAQNGAVVAKTAARPDSELAQPSVLRLVHALADRALDLMDPNSQADEAYLGNVFACIRDTVPLAKAPSADKSTSATPQPIESAAKVSQQLGELFSPYIHGLKATSLYSFCAAKRHRCYQWSALCHVSTWIAGWCPHSNIVAEAVAECGRLCWLQSVDVVPEDISANQQIWFLLLCESLGNIALVYPSLQNSARALHTPLFMRSIDTQKHMFSGLALLIPRIIERLPTTSSVQKTTSSLVLRCLHLCEKTLRLIRPQGSSIGLPISGKRAPVFAEDGDIFKMFRCTPEGYVFRPECAALLVNPSIEDPHEILKRQEREESQECDREIMLGKMFMAFSILSDKIADDSNTDASGMRNILAMAFRTTLRWINAFAVSARDNAGKQLRLLETQRRINIGIVGDKARLLAFATDWTRLQKIPVVRQPRNVSAVDTGQSAAKSTDIDLGPFKSVVYTMFFLACRLWQEFPMLDRSDLGDKDTLRIYRDVWGISNGSLRFLKHATRYRVVRRAFMELDLAPRLCEVIAPLLSGSGTPELILSIKDDAMLSRTKPPLPEDEVMQHDSLSFPLLELGENIDSASDDGCEKDDDCLGTGIELHSSSEDSADGGMIERLLLESAQQRKPISKQRPLDEYYSTSLLAPMWSEYTDQLLALPASIAFGSEPGNVGQAAFFDMLADSDGVIFQMFSPLIAAKQHLAADNALWLAVYKAAPLNFTMNAVKSATPEAIPDIYIAAALILPELAAVRQSADVENGVAAIVRGLVNGLFGDRKDRCASALLFLTWRQRQSICSQSKKCLRHLRSTASGMLGSMKLDATLLEAQGICAVDKRTFHTDRAQLDEDLVTLSGTEMKSDDRPIATSMALLAKHSSVFSILFTGRFSEAQAVLSGKRHFDLDSYHSTLVELVALLHKCVISAHYEEIVFSPNSLDEDVGILRLAIFYDLRPVIVLLACHISERVCSDCISFANDDGVQALAETYCENWELYFSSVYAVRAVQRSIAAVALLALDRIDLASAIEDDSSSFATTATYLFQGLQDV</sequence>
<gene>
    <name evidence="2" type="ORF">H4R20_002854</name>
</gene>
<dbReference type="AlphaFoldDB" id="A0A9W8LTL0"/>
<dbReference type="OrthoDB" id="5569684at2759"/>
<proteinExistence type="predicted"/>
<name>A0A9W8LTL0_9FUNG</name>
<evidence type="ECO:0000313" key="2">
    <source>
        <dbReference type="EMBL" id="KAJ2803533.1"/>
    </source>
</evidence>
<evidence type="ECO:0000313" key="3">
    <source>
        <dbReference type="Proteomes" id="UP001140094"/>
    </source>
</evidence>
<protein>
    <submittedName>
        <fullName evidence="2">Uncharacterized protein</fullName>
    </submittedName>
</protein>
<organism evidence="2 3">
    <name type="scientific">Coemansia guatemalensis</name>
    <dbReference type="NCBI Taxonomy" id="2761395"/>
    <lineage>
        <taxon>Eukaryota</taxon>
        <taxon>Fungi</taxon>
        <taxon>Fungi incertae sedis</taxon>
        <taxon>Zoopagomycota</taxon>
        <taxon>Kickxellomycotina</taxon>
        <taxon>Kickxellomycetes</taxon>
        <taxon>Kickxellales</taxon>
        <taxon>Kickxellaceae</taxon>
        <taxon>Coemansia</taxon>
    </lineage>
</organism>
<dbReference type="Proteomes" id="UP001140094">
    <property type="component" value="Unassembled WGS sequence"/>
</dbReference>
<keyword evidence="3" id="KW-1185">Reference proteome</keyword>
<comment type="caution">
    <text evidence="2">The sequence shown here is derived from an EMBL/GenBank/DDBJ whole genome shotgun (WGS) entry which is preliminary data.</text>
</comment>
<reference evidence="2" key="1">
    <citation type="submission" date="2022-07" db="EMBL/GenBank/DDBJ databases">
        <title>Phylogenomic reconstructions and comparative analyses of Kickxellomycotina fungi.</title>
        <authorList>
            <person name="Reynolds N.K."/>
            <person name="Stajich J.E."/>
            <person name="Barry K."/>
            <person name="Grigoriev I.V."/>
            <person name="Crous P."/>
            <person name="Smith M.E."/>
        </authorList>
    </citation>
    <scope>NUCLEOTIDE SEQUENCE</scope>
    <source>
        <strain evidence="2">NRRL 1565</strain>
    </source>
</reference>